<feature type="region of interest" description="Disordered" evidence="1">
    <location>
        <begin position="42"/>
        <end position="76"/>
    </location>
</feature>
<feature type="compositionally biased region" description="Basic and acidic residues" evidence="1">
    <location>
        <begin position="1"/>
        <end position="10"/>
    </location>
</feature>
<gene>
    <name evidence="2" type="ORF">MHIB_36500</name>
</gene>
<proteinExistence type="predicted"/>
<name>A0A7I7X6Y9_9MYCO</name>
<dbReference type="Proteomes" id="UP000467260">
    <property type="component" value="Chromosome"/>
</dbReference>
<evidence type="ECO:0000313" key="3">
    <source>
        <dbReference type="Proteomes" id="UP000467260"/>
    </source>
</evidence>
<feature type="region of interest" description="Disordered" evidence="1">
    <location>
        <begin position="1"/>
        <end position="23"/>
    </location>
</feature>
<evidence type="ECO:0000256" key="1">
    <source>
        <dbReference type="SAM" id="MobiDB-lite"/>
    </source>
</evidence>
<keyword evidence="3" id="KW-1185">Reference proteome</keyword>
<sequence>MRSTDAEVRARNPTTRPSLRGWDRDQASGLFQVSVGATCQTRAMGGKGRRNRGKRSEEVARHTRAGGYDPSQFRPDQLHSDKTVAQLGAPLDGWTPELIYRYSILMPASLCVDWAIMIDVYRVDENGAAARRRVQRIDICHSEIHVHEFRQSDDPADDQGRRTVLRSISAGDALTVDREYDVQLTLLAHDWPDRVRRWIDG</sequence>
<dbReference type="EMBL" id="AP022609">
    <property type="protein sequence ID" value="BBZ25232.1"/>
    <property type="molecule type" value="Genomic_DNA"/>
</dbReference>
<dbReference type="AlphaFoldDB" id="A0A7I7X6Y9"/>
<accession>A0A7I7X6Y9</accession>
<evidence type="ECO:0000313" key="2">
    <source>
        <dbReference type="EMBL" id="BBZ25232.1"/>
    </source>
</evidence>
<reference evidence="2 3" key="1">
    <citation type="journal article" date="2019" name="Emerg. Microbes Infect.">
        <title>Comprehensive subspecies identification of 175 nontuberculous mycobacteria species based on 7547 genomic profiles.</title>
        <authorList>
            <person name="Matsumoto Y."/>
            <person name="Kinjo T."/>
            <person name="Motooka D."/>
            <person name="Nabeya D."/>
            <person name="Jung N."/>
            <person name="Uechi K."/>
            <person name="Horii T."/>
            <person name="Iida T."/>
            <person name="Fujita J."/>
            <person name="Nakamura S."/>
        </authorList>
    </citation>
    <scope>NUCLEOTIDE SEQUENCE [LARGE SCALE GENOMIC DNA]</scope>
    <source>
        <strain evidence="2 3">JCM 13571</strain>
    </source>
</reference>
<protein>
    <submittedName>
        <fullName evidence="2">Uncharacterized protein</fullName>
    </submittedName>
</protein>
<organism evidence="2 3">
    <name type="scientific">Mycolicibacter hiberniae</name>
    <dbReference type="NCBI Taxonomy" id="29314"/>
    <lineage>
        <taxon>Bacteria</taxon>
        <taxon>Bacillati</taxon>
        <taxon>Actinomycetota</taxon>
        <taxon>Actinomycetes</taxon>
        <taxon>Mycobacteriales</taxon>
        <taxon>Mycobacteriaceae</taxon>
        <taxon>Mycolicibacter</taxon>
    </lineage>
</organism>
<dbReference type="KEGG" id="mhib:MHIB_36500"/>